<keyword evidence="2" id="KW-0805">Transcription regulation</keyword>
<dbReference type="AlphaFoldDB" id="R7UEV2"/>
<dbReference type="OrthoDB" id="10028342at2759"/>
<evidence type="ECO:0000256" key="6">
    <source>
        <dbReference type="PROSITE-ProRule" id="PRU00320"/>
    </source>
</evidence>
<dbReference type="PANTHER" id="PTHR21545">
    <property type="entry name" value="TRANSCRIPTION FACTOR MLR1/2"/>
    <property type="match status" value="1"/>
</dbReference>
<dbReference type="GO" id="GO:0006357">
    <property type="term" value="P:regulation of transcription by RNA polymerase II"/>
    <property type="evidence" value="ECO:0007669"/>
    <property type="project" value="TreeGrafter"/>
</dbReference>
<dbReference type="InterPro" id="IPR007889">
    <property type="entry name" value="HTH_Psq"/>
</dbReference>
<reference evidence="9" key="3">
    <citation type="submission" date="2015-06" db="UniProtKB">
        <authorList>
            <consortium name="EnsemblMetazoa"/>
        </authorList>
    </citation>
    <scope>IDENTIFICATION</scope>
</reference>
<gene>
    <name evidence="8" type="ORF">CAPTEDRAFT_80591</name>
</gene>
<dbReference type="EMBL" id="AMQN01009118">
    <property type="status" value="NOT_ANNOTATED_CDS"/>
    <property type="molecule type" value="Genomic_DNA"/>
</dbReference>
<protein>
    <recommendedName>
        <fullName evidence="7">HTH psq-type domain-containing protein</fullName>
    </recommendedName>
</protein>
<dbReference type="EnsemblMetazoa" id="CapteT80591">
    <property type="protein sequence ID" value="CapteP80591"/>
    <property type="gene ID" value="CapteG80591"/>
</dbReference>
<dbReference type="Proteomes" id="UP000014760">
    <property type="component" value="Unassembled WGS sequence"/>
</dbReference>
<evidence type="ECO:0000256" key="2">
    <source>
        <dbReference type="ARBA" id="ARBA00023015"/>
    </source>
</evidence>
<accession>R7UEV2</accession>
<reference evidence="10" key="1">
    <citation type="submission" date="2012-12" db="EMBL/GenBank/DDBJ databases">
        <authorList>
            <person name="Hellsten U."/>
            <person name="Grimwood J."/>
            <person name="Chapman J.A."/>
            <person name="Shapiro H."/>
            <person name="Aerts A."/>
            <person name="Otillar R.P."/>
            <person name="Terry A.Y."/>
            <person name="Boore J.L."/>
            <person name="Simakov O."/>
            <person name="Marletaz F."/>
            <person name="Cho S.-J."/>
            <person name="Edsinger-Gonzales E."/>
            <person name="Havlak P."/>
            <person name="Kuo D.-H."/>
            <person name="Larsson T."/>
            <person name="Lv J."/>
            <person name="Arendt D."/>
            <person name="Savage R."/>
            <person name="Osoegawa K."/>
            <person name="de Jong P."/>
            <person name="Lindberg D.R."/>
            <person name="Seaver E.C."/>
            <person name="Weisblat D.A."/>
            <person name="Putnam N.H."/>
            <person name="Grigoriev I.V."/>
            <person name="Rokhsar D.S."/>
        </authorList>
    </citation>
    <scope>NUCLEOTIDE SEQUENCE</scope>
    <source>
        <strain evidence="10">I ESC-2004</strain>
    </source>
</reference>
<dbReference type="InterPro" id="IPR009057">
    <property type="entry name" value="Homeodomain-like_sf"/>
</dbReference>
<evidence type="ECO:0000256" key="4">
    <source>
        <dbReference type="ARBA" id="ARBA00023163"/>
    </source>
</evidence>
<dbReference type="HOGENOM" id="CLU_2967693_0_0_1"/>
<dbReference type="PANTHER" id="PTHR21545:SF13">
    <property type="entry name" value="ECDYSONE-INDUCED PROTEIN 93F, ISOFORM C"/>
    <property type="match status" value="1"/>
</dbReference>
<evidence type="ECO:0000313" key="10">
    <source>
        <dbReference type="Proteomes" id="UP000014760"/>
    </source>
</evidence>
<dbReference type="Pfam" id="PF05225">
    <property type="entry name" value="HTH_psq"/>
    <property type="match status" value="1"/>
</dbReference>
<dbReference type="GO" id="GO:0003677">
    <property type="term" value="F:DNA binding"/>
    <property type="evidence" value="ECO:0007669"/>
    <property type="project" value="UniProtKB-UniRule"/>
</dbReference>
<sequence>GDQKPTKKTRPKRGQYRKYNSQLLVEAVKAVQRGEMSVHRAGSYFGVPHSTLEYKVKER</sequence>
<dbReference type="EMBL" id="KB304646">
    <property type="protein sequence ID" value="ELU01812.1"/>
    <property type="molecule type" value="Genomic_DNA"/>
</dbReference>
<feature type="domain" description="HTH psq-type" evidence="7">
    <location>
        <begin position="10"/>
        <end position="59"/>
    </location>
</feature>
<dbReference type="FunFam" id="1.10.10.60:FF:000019">
    <property type="entry name" value="Ligand-dependent corepressor isoform 1"/>
    <property type="match status" value="1"/>
</dbReference>
<keyword evidence="10" id="KW-1185">Reference proteome</keyword>
<organism evidence="8">
    <name type="scientific">Capitella teleta</name>
    <name type="common">Polychaete worm</name>
    <dbReference type="NCBI Taxonomy" id="283909"/>
    <lineage>
        <taxon>Eukaryota</taxon>
        <taxon>Metazoa</taxon>
        <taxon>Spiralia</taxon>
        <taxon>Lophotrochozoa</taxon>
        <taxon>Annelida</taxon>
        <taxon>Polychaeta</taxon>
        <taxon>Sedentaria</taxon>
        <taxon>Scolecida</taxon>
        <taxon>Capitellidae</taxon>
        <taxon>Capitella</taxon>
    </lineage>
</organism>
<evidence type="ECO:0000313" key="9">
    <source>
        <dbReference type="EnsemblMetazoa" id="CapteP80591"/>
    </source>
</evidence>
<comment type="subcellular location">
    <subcellularLocation>
        <location evidence="1 6">Nucleus</location>
    </subcellularLocation>
</comment>
<dbReference type="STRING" id="283909.R7UEV2"/>
<dbReference type="PROSITE" id="PS50960">
    <property type="entry name" value="HTH_PSQ"/>
    <property type="match status" value="1"/>
</dbReference>
<keyword evidence="5 6" id="KW-0539">Nucleus</keyword>
<keyword evidence="4" id="KW-0804">Transcription</keyword>
<dbReference type="Gene3D" id="1.10.10.60">
    <property type="entry name" value="Homeodomain-like"/>
    <property type="match status" value="1"/>
</dbReference>
<evidence type="ECO:0000256" key="3">
    <source>
        <dbReference type="ARBA" id="ARBA00023125"/>
    </source>
</evidence>
<feature type="non-terminal residue" evidence="8">
    <location>
        <position position="1"/>
    </location>
</feature>
<dbReference type="SUPFAM" id="SSF46689">
    <property type="entry name" value="Homeodomain-like"/>
    <property type="match status" value="1"/>
</dbReference>
<dbReference type="GO" id="GO:0005634">
    <property type="term" value="C:nucleus"/>
    <property type="evidence" value="ECO:0007669"/>
    <property type="project" value="UniProtKB-SubCell"/>
</dbReference>
<proteinExistence type="predicted"/>
<keyword evidence="3 6" id="KW-0238">DNA-binding</keyword>
<feature type="non-terminal residue" evidence="8">
    <location>
        <position position="59"/>
    </location>
</feature>
<evidence type="ECO:0000259" key="7">
    <source>
        <dbReference type="PROSITE" id="PS50960"/>
    </source>
</evidence>
<reference evidence="8 10" key="2">
    <citation type="journal article" date="2013" name="Nature">
        <title>Insights into bilaterian evolution from three spiralian genomes.</title>
        <authorList>
            <person name="Simakov O."/>
            <person name="Marletaz F."/>
            <person name="Cho S.J."/>
            <person name="Edsinger-Gonzales E."/>
            <person name="Havlak P."/>
            <person name="Hellsten U."/>
            <person name="Kuo D.H."/>
            <person name="Larsson T."/>
            <person name="Lv J."/>
            <person name="Arendt D."/>
            <person name="Savage R."/>
            <person name="Osoegawa K."/>
            <person name="de Jong P."/>
            <person name="Grimwood J."/>
            <person name="Chapman J.A."/>
            <person name="Shapiro H."/>
            <person name="Aerts A."/>
            <person name="Otillar R.P."/>
            <person name="Terry A.Y."/>
            <person name="Boore J.L."/>
            <person name="Grigoriev I.V."/>
            <person name="Lindberg D.R."/>
            <person name="Seaver E.C."/>
            <person name="Weisblat D.A."/>
            <person name="Putnam N.H."/>
            <person name="Rokhsar D.S."/>
        </authorList>
    </citation>
    <scope>NUCLEOTIDE SEQUENCE</scope>
    <source>
        <strain evidence="8 10">I ESC-2004</strain>
    </source>
</reference>
<evidence type="ECO:0000256" key="1">
    <source>
        <dbReference type="ARBA" id="ARBA00004123"/>
    </source>
</evidence>
<evidence type="ECO:0000256" key="5">
    <source>
        <dbReference type="ARBA" id="ARBA00023242"/>
    </source>
</evidence>
<evidence type="ECO:0000313" key="8">
    <source>
        <dbReference type="EMBL" id="ELU01812.1"/>
    </source>
</evidence>
<name>R7UEV2_CAPTE</name>
<feature type="DNA-binding region" description="H-T-H motif" evidence="6">
    <location>
        <begin position="38"/>
        <end position="58"/>
    </location>
</feature>